<dbReference type="Pfam" id="PF07963">
    <property type="entry name" value="N_methyl"/>
    <property type="match status" value="1"/>
</dbReference>
<dbReference type="InterPro" id="IPR012902">
    <property type="entry name" value="N_methyl_site"/>
</dbReference>
<gene>
    <name evidence="2" type="ORF">Mettu_1875</name>
</gene>
<dbReference type="NCBIfam" id="TIGR02532">
    <property type="entry name" value="IV_pilin_GFxxxE"/>
    <property type="match status" value="1"/>
</dbReference>
<feature type="transmembrane region" description="Helical" evidence="1">
    <location>
        <begin position="21"/>
        <end position="45"/>
    </location>
</feature>
<evidence type="ECO:0000313" key="3">
    <source>
        <dbReference type="Proteomes" id="UP000004664"/>
    </source>
</evidence>
<keyword evidence="1" id="KW-1133">Transmembrane helix</keyword>
<accession>G3IWA2</accession>
<protein>
    <submittedName>
        <fullName evidence="2">General secretion pathway protein J</fullName>
    </submittedName>
</protein>
<dbReference type="RefSeq" id="WP_006891104.1">
    <property type="nucleotide sequence ID" value="NZ_JH109152.1"/>
</dbReference>
<dbReference type="OrthoDB" id="5568646at2"/>
<dbReference type="EMBL" id="JH109152">
    <property type="protein sequence ID" value="EGW23037.1"/>
    <property type="molecule type" value="Genomic_DNA"/>
</dbReference>
<reference evidence="2 3" key="1">
    <citation type="submission" date="2011-06" db="EMBL/GenBank/DDBJ databases">
        <title>Genomic sequence of Methylobacter tundripaludum SV96.</title>
        <authorList>
            <consortium name="US DOE Joint Genome Institute"/>
            <person name="Lucas S."/>
            <person name="Han J."/>
            <person name="Lapidus A."/>
            <person name="Cheng J.-F."/>
            <person name="Goodwin L."/>
            <person name="Pitluck S."/>
            <person name="Held B."/>
            <person name="Detter J.C."/>
            <person name="Han C."/>
            <person name="Tapia R."/>
            <person name="Land M."/>
            <person name="Hauser L."/>
            <person name="Kyrpides N."/>
            <person name="Ivanova N."/>
            <person name="Ovchinnikova G."/>
            <person name="Pagani I."/>
            <person name="Klotz M.G."/>
            <person name="Dispirito A.A."/>
            <person name="Murrell J.C."/>
            <person name="Dunfield P."/>
            <person name="Kalyuzhnaya M.G."/>
            <person name="Svenning M."/>
            <person name="Trotsenko Y.A."/>
            <person name="Stein L.Y."/>
            <person name="Woyke T."/>
        </authorList>
    </citation>
    <scope>NUCLEOTIDE SEQUENCE [LARGE SCALE GENOMIC DNA]</scope>
    <source>
        <strain evidence="3">ATCC BAA-1195 / DSM 17260 / SV96</strain>
    </source>
</reference>
<dbReference type="HOGENOM" id="CLU_101359_2_0_6"/>
<name>G3IWA2_METTV</name>
<organism evidence="2 3">
    <name type="scientific">Methylobacter tundripaludum (strain ATCC BAA-1195 / DSM 17260 / SV96)</name>
    <dbReference type="NCBI Taxonomy" id="697282"/>
    <lineage>
        <taxon>Bacteria</taxon>
        <taxon>Pseudomonadati</taxon>
        <taxon>Pseudomonadota</taxon>
        <taxon>Gammaproteobacteria</taxon>
        <taxon>Methylococcales</taxon>
        <taxon>Methylococcaceae</taxon>
        <taxon>Methylobacter</taxon>
    </lineage>
</organism>
<keyword evidence="1" id="KW-0472">Membrane</keyword>
<dbReference type="STRING" id="697282.Mettu_1875"/>
<dbReference type="AlphaFoldDB" id="G3IWA2"/>
<sequence precursor="true">MNGTSKAKGEGRRAKRHSSSAAAGFTLIEVLIAMTLLSIMVVLLFSSLRICAQSWEQGENKIAEVNEVAVVYNFFQRHLSSALPVWNDFSAGDGESAASRAESGTATENQNKTFSFQGKKKSLQFVSVFPASVGRAGMQLFSIQPQQEDKEQVIKVSLTPFFPVTEGEEWHREEEVLLRHVSDFTLAYFGADDEGKSSWQDEWLEKGVHPRLVKISINTTNGVFWPEMIIALNVTGETGSTALEGNPTNVAAPAEAPN</sequence>
<dbReference type="Proteomes" id="UP000004664">
    <property type="component" value="Unassembled WGS sequence"/>
</dbReference>
<dbReference type="PROSITE" id="PS00409">
    <property type="entry name" value="PROKAR_NTER_METHYL"/>
    <property type="match status" value="1"/>
</dbReference>
<keyword evidence="3" id="KW-1185">Reference proteome</keyword>
<evidence type="ECO:0000313" key="2">
    <source>
        <dbReference type="EMBL" id="EGW23037.1"/>
    </source>
</evidence>
<keyword evidence="1" id="KW-0812">Transmembrane</keyword>
<dbReference type="eggNOG" id="COG4968">
    <property type="taxonomic scope" value="Bacteria"/>
</dbReference>
<evidence type="ECO:0000256" key="1">
    <source>
        <dbReference type="SAM" id="Phobius"/>
    </source>
</evidence>
<proteinExistence type="predicted"/>